<name>A0AAW1QHK3_9CHLO</name>
<comment type="caution">
    <text evidence="2">The sequence shown here is derived from an EMBL/GenBank/DDBJ whole genome shotgun (WGS) entry which is preliminary data.</text>
</comment>
<proteinExistence type="predicted"/>
<evidence type="ECO:0000256" key="1">
    <source>
        <dbReference type="SAM" id="Phobius"/>
    </source>
</evidence>
<dbReference type="Proteomes" id="UP001438707">
    <property type="component" value="Unassembled WGS sequence"/>
</dbReference>
<evidence type="ECO:0000313" key="3">
    <source>
        <dbReference type="Proteomes" id="UP001438707"/>
    </source>
</evidence>
<evidence type="ECO:0000313" key="2">
    <source>
        <dbReference type="EMBL" id="KAK9820915.1"/>
    </source>
</evidence>
<feature type="transmembrane region" description="Helical" evidence="1">
    <location>
        <begin position="21"/>
        <end position="40"/>
    </location>
</feature>
<organism evidence="2 3">
    <name type="scientific">Apatococcus lobatus</name>
    <dbReference type="NCBI Taxonomy" id="904363"/>
    <lineage>
        <taxon>Eukaryota</taxon>
        <taxon>Viridiplantae</taxon>
        <taxon>Chlorophyta</taxon>
        <taxon>core chlorophytes</taxon>
        <taxon>Trebouxiophyceae</taxon>
        <taxon>Chlorellales</taxon>
        <taxon>Chlorellaceae</taxon>
        <taxon>Apatococcus</taxon>
    </lineage>
</organism>
<reference evidence="2 3" key="1">
    <citation type="journal article" date="2024" name="Nat. Commun.">
        <title>Phylogenomics reveals the evolutionary origins of lichenization in chlorophyte algae.</title>
        <authorList>
            <person name="Puginier C."/>
            <person name="Libourel C."/>
            <person name="Otte J."/>
            <person name="Skaloud P."/>
            <person name="Haon M."/>
            <person name="Grisel S."/>
            <person name="Petersen M."/>
            <person name="Berrin J.G."/>
            <person name="Delaux P.M."/>
            <person name="Dal Grande F."/>
            <person name="Keller J."/>
        </authorList>
    </citation>
    <scope>NUCLEOTIDE SEQUENCE [LARGE SCALE GENOMIC DNA]</scope>
    <source>
        <strain evidence="2 3">SAG 2145</strain>
    </source>
</reference>
<keyword evidence="1" id="KW-0472">Membrane</keyword>
<evidence type="ECO:0008006" key="4">
    <source>
        <dbReference type="Google" id="ProtNLM"/>
    </source>
</evidence>
<keyword evidence="1" id="KW-0812">Transmembrane</keyword>
<accession>A0AAW1QHK3</accession>
<dbReference type="EMBL" id="JALJOS010000042">
    <property type="protein sequence ID" value="KAK9820915.1"/>
    <property type="molecule type" value="Genomic_DNA"/>
</dbReference>
<dbReference type="AlphaFoldDB" id="A0AAW1QHK3"/>
<gene>
    <name evidence="2" type="ORF">WJX74_006811</name>
</gene>
<sequence length="432" mass="49984">MLLTASSQSLRERAAALFTPFRVVTALLLLGLLWTLYFTLVEPDLPSARVRPTEVTLPRLQLKDITRGLGPVRAGRTLVVYLYSDREPEAENNLRFFLRWGVGDAGDGCEYVIVAKNGEHHDLELEEMVSEARGAVRVERHSVECYDWGTIGWLMDTRRIQTKPFRYFIFLNSAVRGPFLPPYLQGRLRWQDLLLSRLTEQTKLVGPTISCESSPKDGDVNGEWRTNPHIQSVFAMDKVGLQTMLDEGNVFKCHKDMWDAIFYSELGSSLAILKSGFNLDTLMARYQGVDWSDERNWGCNSRVNPQGEGYYDGISLDPLEVMFIKFKRVLQQNKWGNVMQAGKYHEWLTEQETRLQDVTTNKWKSEPWPIKAPKFLYMQARGSDCFDHEFYKVRNQDLQSLNDDAGLWDHWLNLGEFEGRPHRWTCDLQLRD</sequence>
<keyword evidence="1" id="KW-1133">Transmembrane helix</keyword>
<protein>
    <recommendedName>
        <fullName evidence="4">Hexosyltransferase</fullName>
    </recommendedName>
</protein>
<keyword evidence="3" id="KW-1185">Reference proteome</keyword>